<dbReference type="OrthoDB" id="965427at2"/>
<dbReference type="EMBL" id="RQVR01000031">
    <property type="protein sequence ID" value="RRJ87780.1"/>
    <property type="molecule type" value="Genomic_DNA"/>
</dbReference>
<evidence type="ECO:0000313" key="3">
    <source>
        <dbReference type="Proteomes" id="UP000271937"/>
    </source>
</evidence>
<sequence length="132" mass="14830">MKTVKIIIEKTEDMFSAFAENVEGIYAGGDTVEEVKQSVLDSIRLLKEYNTPENIPSILKGVYNITFQFDAVSLLSYYKGVFTNSAFEKITGINQKQIQHYASGHRKPSEQTAQKIETALHKLGEELLAVEL</sequence>
<organism evidence="2 3">
    <name type="scientific">Flavobacterium macacae</name>
    <dbReference type="NCBI Taxonomy" id="2488993"/>
    <lineage>
        <taxon>Bacteria</taxon>
        <taxon>Pseudomonadati</taxon>
        <taxon>Bacteroidota</taxon>
        <taxon>Flavobacteriia</taxon>
        <taxon>Flavobacteriales</taxon>
        <taxon>Flavobacteriaceae</taxon>
        <taxon>Flavobacterium</taxon>
    </lineage>
</organism>
<name>A0A3P3VYJ8_9FLAO</name>
<dbReference type="Pfam" id="PF01381">
    <property type="entry name" value="HTH_3"/>
    <property type="match status" value="1"/>
</dbReference>
<dbReference type="Proteomes" id="UP000271937">
    <property type="component" value="Unassembled WGS sequence"/>
</dbReference>
<evidence type="ECO:0000259" key="1">
    <source>
        <dbReference type="PROSITE" id="PS50943"/>
    </source>
</evidence>
<dbReference type="PROSITE" id="PS50943">
    <property type="entry name" value="HTH_CROC1"/>
    <property type="match status" value="1"/>
</dbReference>
<accession>A0A3P3VYJ8</accession>
<dbReference type="SUPFAM" id="SSF143100">
    <property type="entry name" value="TTHA1013/TTHA0281-like"/>
    <property type="match status" value="1"/>
</dbReference>
<dbReference type="InterPro" id="IPR035069">
    <property type="entry name" value="TTHA1013/TTHA0281-like"/>
</dbReference>
<proteinExistence type="predicted"/>
<keyword evidence="3" id="KW-1185">Reference proteome</keyword>
<gene>
    <name evidence="2" type="ORF">EG849_15055</name>
</gene>
<comment type="caution">
    <text evidence="2">The sequence shown here is derived from an EMBL/GenBank/DDBJ whole genome shotgun (WGS) entry which is preliminary data.</text>
</comment>
<feature type="domain" description="HTH cro/C1-type" evidence="1">
    <location>
        <begin position="89"/>
        <end position="127"/>
    </location>
</feature>
<reference evidence="2 3" key="1">
    <citation type="submission" date="2018-11" db="EMBL/GenBank/DDBJ databases">
        <title>Flavobacterium sp. nov., YIM 102600 draft genome.</title>
        <authorList>
            <person name="Li G."/>
            <person name="Jiang Y."/>
        </authorList>
    </citation>
    <scope>NUCLEOTIDE SEQUENCE [LARGE SCALE GENOMIC DNA]</scope>
    <source>
        <strain evidence="2 3">YIM 102600</strain>
    </source>
</reference>
<dbReference type="CDD" id="cd00093">
    <property type="entry name" value="HTH_XRE"/>
    <property type="match status" value="1"/>
</dbReference>
<dbReference type="RefSeq" id="WP_125014206.1">
    <property type="nucleotide sequence ID" value="NZ_RQVR01000031.1"/>
</dbReference>
<protein>
    <submittedName>
        <fullName evidence="2">XRE family transcriptional regulator</fullName>
    </submittedName>
</protein>
<dbReference type="InterPro" id="IPR001387">
    <property type="entry name" value="Cro/C1-type_HTH"/>
</dbReference>
<dbReference type="AlphaFoldDB" id="A0A3P3VYJ8"/>
<evidence type="ECO:0000313" key="2">
    <source>
        <dbReference type="EMBL" id="RRJ87780.1"/>
    </source>
</evidence>